<accession>A0A5Q5CHA8</accession>
<feature type="region of interest" description="Disordered" evidence="1">
    <location>
        <begin position="114"/>
        <end position="168"/>
    </location>
</feature>
<dbReference type="InterPro" id="IPR012349">
    <property type="entry name" value="Split_barrel_FMN-bd"/>
</dbReference>
<dbReference type="SUPFAM" id="SSF50475">
    <property type="entry name" value="FMN-binding split barrel"/>
    <property type="match status" value="1"/>
</dbReference>
<protein>
    <submittedName>
        <fullName evidence="2">Pyridoxamine 5'-phosphate oxidase-related, FMN-binding protein</fullName>
    </submittedName>
</protein>
<dbReference type="Gene3D" id="2.30.110.10">
    <property type="entry name" value="Electron Transport, Fmn-binding Protein, Chain A"/>
    <property type="match status" value="1"/>
</dbReference>
<sequence length="168" mass="18008">MTDLSEFTGLISRDHGLCVFSTLRRDGSIQSTVVNAGVLAHPVTRTPVVGLVAAGGSLKLRNLRADPRATVAARAGWQWASVEGRGELIGPDDPYPGIDGDGLRNLLRDGVHRRGRHPRRLGHLRPGDGRGTTHRGARRPAPRVHQSGDGIVSGATPAATGRRCRERR</sequence>
<dbReference type="AlphaFoldDB" id="A0A5Q5CHA8"/>
<evidence type="ECO:0000256" key="1">
    <source>
        <dbReference type="SAM" id="MobiDB-lite"/>
    </source>
</evidence>
<proteinExistence type="predicted"/>
<feature type="compositionally biased region" description="Basic residues" evidence="1">
    <location>
        <begin position="114"/>
        <end position="123"/>
    </location>
</feature>
<dbReference type="KEGG" id="mjl:Mjls_2979"/>
<evidence type="ECO:0000313" key="2">
    <source>
        <dbReference type="EMBL" id="ABN98758.1"/>
    </source>
</evidence>
<gene>
    <name evidence="2" type="ordered locus">Mjls_2979</name>
</gene>
<dbReference type="EMBL" id="CP000580">
    <property type="protein sequence ID" value="ABN98758.1"/>
    <property type="molecule type" value="Genomic_DNA"/>
</dbReference>
<name>A0A5Q5CHA8_MYCSJ</name>
<reference evidence="2" key="1">
    <citation type="submission" date="2007-02" db="EMBL/GenBank/DDBJ databases">
        <title>Complete sequence of Mycobacterium sp. JLS.</title>
        <authorList>
            <consortium name="US DOE Joint Genome Institute"/>
            <person name="Copeland A."/>
            <person name="Lucas S."/>
            <person name="Lapidus A."/>
            <person name="Barry K."/>
            <person name="Detter J.C."/>
            <person name="Glavina del Rio T."/>
            <person name="Hammon N."/>
            <person name="Israni S."/>
            <person name="Dalin E."/>
            <person name="Tice H."/>
            <person name="Pitluck S."/>
            <person name="Chain P."/>
            <person name="Malfatti S."/>
            <person name="Shin M."/>
            <person name="Vergez L."/>
            <person name="Schmutz J."/>
            <person name="Larimer F."/>
            <person name="Land M."/>
            <person name="Hauser L."/>
            <person name="Kyrpides N."/>
            <person name="Mikhailova N."/>
            <person name="Miller C.D."/>
            <person name="Anderson A.J."/>
            <person name="Sims R.C."/>
            <person name="Richardson P."/>
        </authorList>
    </citation>
    <scope>NUCLEOTIDE SEQUENCE [LARGE SCALE GENOMIC DNA]</scope>
    <source>
        <strain evidence="2">JLS</strain>
    </source>
</reference>
<organism evidence="2">
    <name type="scientific">Mycobacterium sp. (strain JLS)</name>
    <dbReference type="NCBI Taxonomy" id="164757"/>
    <lineage>
        <taxon>Bacteria</taxon>
        <taxon>Bacillati</taxon>
        <taxon>Actinomycetota</taxon>
        <taxon>Actinomycetes</taxon>
        <taxon>Mycobacteriales</taxon>
        <taxon>Mycobacteriaceae</taxon>
        <taxon>Mycobacterium</taxon>
    </lineage>
</organism>
<feature type="compositionally biased region" description="Basic residues" evidence="1">
    <location>
        <begin position="132"/>
        <end position="142"/>
    </location>
</feature>